<proteinExistence type="predicted"/>
<dbReference type="RefSeq" id="WP_218286664.1">
    <property type="nucleotide sequence ID" value="NZ_CP076448.1"/>
</dbReference>
<accession>A0A975U572</accession>
<dbReference type="Proteomes" id="UP000694001">
    <property type="component" value="Chromosome"/>
</dbReference>
<dbReference type="AlphaFoldDB" id="A0A975U572"/>
<protein>
    <submittedName>
        <fullName evidence="2">GNAT family N-acetyltransferase</fullName>
    </submittedName>
</protein>
<dbReference type="PANTHER" id="PTHR43792">
    <property type="entry name" value="GNAT FAMILY, PUTATIVE (AFU_ORTHOLOGUE AFUA_3G00765)-RELATED-RELATED"/>
    <property type="match status" value="1"/>
</dbReference>
<dbReference type="InterPro" id="IPR000182">
    <property type="entry name" value="GNAT_dom"/>
</dbReference>
<keyword evidence="3" id="KW-1185">Reference proteome</keyword>
<gene>
    <name evidence="2" type="ORF">KO353_05205</name>
</gene>
<sequence>MLVPVLTTARLTLRGFCESDLGDYAALQADPEVMRHLGAGARAGRTRTRDESWTDMALMLGQWALKGYGSFALEETASGRFVGRAGILHLPGWPEPELAFALVRSAWGQGFAEEACRAILPWAFSITGAERLVSSIKPGNLRSARLLARLGAVREGMGELKGEPCEVWVHEGLPRAVA</sequence>
<evidence type="ECO:0000313" key="3">
    <source>
        <dbReference type="Proteomes" id="UP000694001"/>
    </source>
</evidence>
<dbReference type="Pfam" id="PF13302">
    <property type="entry name" value="Acetyltransf_3"/>
    <property type="match status" value="1"/>
</dbReference>
<dbReference type="EMBL" id="CP076448">
    <property type="protein sequence ID" value="QXM25608.1"/>
    <property type="molecule type" value="Genomic_DNA"/>
</dbReference>
<evidence type="ECO:0000259" key="1">
    <source>
        <dbReference type="Pfam" id="PF13302"/>
    </source>
</evidence>
<dbReference type="KEGG" id="elio:KO353_05205"/>
<feature type="domain" description="N-acetyltransferase" evidence="1">
    <location>
        <begin position="10"/>
        <end position="152"/>
    </location>
</feature>
<dbReference type="InterPro" id="IPR051531">
    <property type="entry name" value="N-acetyltransferase"/>
</dbReference>
<reference evidence="2" key="1">
    <citation type="submission" date="2021-06" db="EMBL/GenBank/DDBJ databases">
        <title>Elioraea tepida, sp. nov., a moderately thermophilic aerobic anoxygenic phototrophic bacterium isolated from an alkaline siliceous hot spring mat community in Yellowstone National Park, WY, USA.</title>
        <authorList>
            <person name="Saini M.K."/>
            <person name="Yoshida S."/>
            <person name="Sebastian A."/>
            <person name="Hirose S."/>
            <person name="Hara E."/>
            <person name="Tamaki H."/>
            <person name="Soulier N.T."/>
            <person name="Albert I."/>
            <person name="Hanada S."/>
            <person name="Bryant D.A."/>
            <person name="Tank M."/>
        </authorList>
    </citation>
    <scope>NUCLEOTIDE SEQUENCE</scope>
    <source>
        <strain evidence="2">MS-P2</strain>
    </source>
</reference>
<organism evidence="2 3">
    <name type="scientific">Elioraea tepida</name>
    <dbReference type="NCBI Taxonomy" id="2843330"/>
    <lineage>
        <taxon>Bacteria</taxon>
        <taxon>Pseudomonadati</taxon>
        <taxon>Pseudomonadota</taxon>
        <taxon>Alphaproteobacteria</taxon>
        <taxon>Acetobacterales</taxon>
        <taxon>Elioraeaceae</taxon>
        <taxon>Elioraea</taxon>
    </lineage>
</organism>
<dbReference type="PANTHER" id="PTHR43792:SF1">
    <property type="entry name" value="N-ACETYLTRANSFERASE DOMAIN-CONTAINING PROTEIN"/>
    <property type="match status" value="1"/>
</dbReference>
<name>A0A975U572_9PROT</name>
<dbReference type="GO" id="GO:0016747">
    <property type="term" value="F:acyltransferase activity, transferring groups other than amino-acyl groups"/>
    <property type="evidence" value="ECO:0007669"/>
    <property type="project" value="InterPro"/>
</dbReference>
<evidence type="ECO:0000313" key="2">
    <source>
        <dbReference type="EMBL" id="QXM25608.1"/>
    </source>
</evidence>